<dbReference type="EMBL" id="ML736755">
    <property type="protein sequence ID" value="KAE8406247.1"/>
    <property type="molecule type" value="Genomic_DNA"/>
</dbReference>
<evidence type="ECO:0000313" key="3">
    <source>
        <dbReference type="EMBL" id="KAE8406247.1"/>
    </source>
</evidence>
<accession>A0A5N7DII8</accession>
<dbReference type="AlphaFoldDB" id="A0A5N7DII8"/>
<gene>
    <name evidence="3" type="ORF">BDV37DRAFT_281157</name>
</gene>
<dbReference type="OrthoDB" id="415532at2759"/>
<evidence type="ECO:0000313" key="4">
    <source>
        <dbReference type="Proteomes" id="UP000325579"/>
    </source>
</evidence>
<organism evidence="3 4">
    <name type="scientific">Aspergillus pseudonomiae</name>
    <dbReference type="NCBI Taxonomy" id="1506151"/>
    <lineage>
        <taxon>Eukaryota</taxon>
        <taxon>Fungi</taxon>
        <taxon>Dikarya</taxon>
        <taxon>Ascomycota</taxon>
        <taxon>Pezizomycotina</taxon>
        <taxon>Eurotiomycetes</taxon>
        <taxon>Eurotiomycetidae</taxon>
        <taxon>Eurotiales</taxon>
        <taxon>Aspergillaceae</taxon>
        <taxon>Aspergillus</taxon>
        <taxon>Aspergillus subgen. Circumdati</taxon>
    </lineage>
</organism>
<dbReference type="PANTHER" id="PTHR33119:SF1">
    <property type="entry name" value="FE2OG DIOXYGENASE DOMAIN-CONTAINING PROTEIN"/>
    <property type="match status" value="1"/>
</dbReference>
<dbReference type="PANTHER" id="PTHR33119">
    <property type="entry name" value="IFI3P"/>
    <property type="match status" value="1"/>
</dbReference>
<name>A0A5N7DII8_9EURO</name>
<dbReference type="Pfam" id="PF21666">
    <property type="entry name" value="DUF4246_N"/>
    <property type="match status" value="1"/>
</dbReference>
<dbReference type="GeneID" id="43671451"/>
<proteinExistence type="predicted"/>
<dbReference type="InterPro" id="IPR049192">
    <property type="entry name" value="DUF4246_C"/>
</dbReference>
<feature type="domain" description="DUF4246" evidence="1">
    <location>
        <begin position="91"/>
        <end position="473"/>
    </location>
</feature>
<keyword evidence="4" id="KW-1185">Reference proteome</keyword>
<dbReference type="InterPro" id="IPR025340">
    <property type="entry name" value="DUF4246"/>
</dbReference>
<dbReference type="Pfam" id="PF14033">
    <property type="entry name" value="DUF4246"/>
    <property type="match status" value="1"/>
</dbReference>
<dbReference type="RefSeq" id="XP_031943566.1">
    <property type="nucleotide sequence ID" value="XM_032086760.1"/>
</dbReference>
<dbReference type="Proteomes" id="UP000325579">
    <property type="component" value="Unassembled WGS sequence"/>
</dbReference>
<sequence>MAKAELPGFPLPLNLYDYSCRATDRFPHVLRLTDMGDEYVRKLCTYRELLIMRVLNSITDKPGWYLEVFDEATTAKWRREIAASDEEITPNMVRWIMDEVKWKAQKYSATGHVVVFDSGVVKSDTAISDELQNALKEGVRILEDSLTGKDCHPGSDDKVADLVDPSLFPVVFNRTRAISDSLIKLERSLDIIGHGTVLLSDTREHPWFSNRKQYSWEFQWLPCDVDLLDNGLCAIVSYINNLHPRQNARLYRVIEKIIAQAIPLWNTTLTYTKRGYWRMECPRLVEYDDSDSDYDSSEGRRLRPVGIFQETGLQIIVKLVNIELTPEKPEYHGGSWHVQGRLNEHICASAIYYYDSDNITEGTLSFRQRAFTDLAIWDNMKEIYQLLQDIYDFPVGIYESESIDVTQELGSVVTKEGRLLTFANILQHRESPFSLEDRSRPGHRKILALLLVDPHLRIISSSNVPPQREDWAIEREMTIQQALRSLPQELKDMVYANLDFAYMTMEEAKGFRLRLIEERRSAAVTQNEYFETTIMPHPELY</sequence>
<evidence type="ECO:0000259" key="1">
    <source>
        <dbReference type="Pfam" id="PF14033"/>
    </source>
</evidence>
<evidence type="ECO:0000259" key="2">
    <source>
        <dbReference type="Pfam" id="PF21666"/>
    </source>
</evidence>
<reference evidence="3 4" key="1">
    <citation type="submission" date="2019-04" db="EMBL/GenBank/DDBJ databases">
        <authorList>
            <consortium name="DOE Joint Genome Institute"/>
            <person name="Mondo S."/>
            <person name="Kjaerbolling I."/>
            <person name="Vesth T."/>
            <person name="Frisvad J.C."/>
            <person name="Nybo J.L."/>
            <person name="Theobald S."/>
            <person name="Kildgaard S."/>
            <person name="Isbrandt T."/>
            <person name="Kuo A."/>
            <person name="Sato A."/>
            <person name="Lyhne E.K."/>
            <person name="Kogle M.E."/>
            <person name="Wiebenga A."/>
            <person name="Kun R.S."/>
            <person name="Lubbers R.J."/>
            <person name="Makela M.R."/>
            <person name="Barry K."/>
            <person name="Chovatia M."/>
            <person name="Clum A."/>
            <person name="Daum C."/>
            <person name="Haridas S."/>
            <person name="He G."/>
            <person name="LaButti K."/>
            <person name="Lipzen A."/>
            <person name="Riley R."/>
            <person name="Salamov A."/>
            <person name="Simmons B.A."/>
            <person name="Magnuson J.K."/>
            <person name="Henrissat B."/>
            <person name="Mortensen U.H."/>
            <person name="Larsen T.O."/>
            <person name="Devries R.P."/>
            <person name="Grigoriev I.V."/>
            <person name="Machida M."/>
            <person name="Baker S.E."/>
            <person name="Andersen M.R."/>
            <person name="Cantor M.N."/>
            <person name="Hua S.X."/>
        </authorList>
    </citation>
    <scope>NUCLEOTIDE SEQUENCE [LARGE SCALE GENOMIC DNA]</scope>
    <source>
        <strain evidence="3 4">CBS 119388</strain>
    </source>
</reference>
<feature type="domain" description="DUF4246" evidence="2">
    <location>
        <begin position="6"/>
        <end position="80"/>
    </location>
</feature>
<dbReference type="InterPro" id="IPR049207">
    <property type="entry name" value="DUF4246_N"/>
</dbReference>
<protein>
    <submittedName>
        <fullName evidence="3">Uncharacterized protein</fullName>
    </submittedName>
</protein>